<dbReference type="Pfam" id="PF00512">
    <property type="entry name" value="HisKA"/>
    <property type="match status" value="1"/>
</dbReference>
<evidence type="ECO:0000256" key="5">
    <source>
        <dbReference type="ARBA" id="ARBA00012438"/>
    </source>
</evidence>
<dbReference type="InterPro" id="IPR003661">
    <property type="entry name" value="HisK_dim/P_dom"/>
</dbReference>
<comment type="subcellular location">
    <subcellularLocation>
        <location evidence="2">Cell membrane</location>
        <topology evidence="2">Multi-pass membrane protein</topology>
    </subcellularLocation>
</comment>
<keyword evidence="16" id="KW-1185">Reference proteome</keyword>
<feature type="domain" description="HAMP" evidence="14">
    <location>
        <begin position="44"/>
        <end position="96"/>
    </location>
</feature>
<dbReference type="InterPro" id="IPR005891">
    <property type="entry name" value="DevC"/>
</dbReference>
<evidence type="ECO:0000256" key="9">
    <source>
        <dbReference type="ARBA" id="ARBA00022692"/>
    </source>
</evidence>
<dbReference type="Proteomes" id="UP000192738">
    <property type="component" value="Unassembled WGS sequence"/>
</dbReference>
<evidence type="ECO:0000313" key="16">
    <source>
        <dbReference type="Proteomes" id="UP000192738"/>
    </source>
</evidence>
<dbReference type="SUPFAM" id="SSF47384">
    <property type="entry name" value="Homodimeric domain of signal transducing histidine kinase"/>
    <property type="match status" value="1"/>
</dbReference>
<feature type="transmembrane region" description="Helical" evidence="13">
    <location>
        <begin position="484"/>
        <end position="510"/>
    </location>
</feature>
<evidence type="ECO:0000256" key="7">
    <source>
        <dbReference type="ARBA" id="ARBA00022448"/>
    </source>
</evidence>
<proteinExistence type="inferred from homology"/>
<keyword evidence="9 13" id="KW-0812">Transmembrane</keyword>
<dbReference type="Pfam" id="PF00672">
    <property type="entry name" value="HAMP"/>
    <property type="match status" value="1"/>
</dbReference>
<sequence>MYFLEIERVRQWEQNSREQLMLFLWLLLILIAAIFAVLAVYFHFNITRPIQILNTRLKRINIGHSFSSLYLKRTDEIGELYHYFNEMQARLHQAHREQVDMIAAIAHDLKTPLTTINGFVELLTLQKDLSESDKQEYYELILKKSKHMVDLINYFSAFTRDELTLEAIDKQPVLLTRQFYFATHLAWRQLTHGRAKLAAAILGVMFACVLVFMQLGFLDSLNESSTIIAKRFQGELFLVHKQCQALSATVPFSRTKLQRVLASPDVDSVVPVYIGEAQFNNLETKVNRTLMVWGSEPTETVLNLTGIEQFRAALTRRDTAVFDESSRPEFGDIAALLKQGPVVTEINDRKMEVIGTVRIGTSFAADGNLITSDQNFFRIFPSRHPSQIDVGVIRVKANANIGQLQQDLRLLLNDKVYVFTDKEFVNFEYQYWQSSAPLGFIFGFGTIMGLVVGLVIVYQILFTDISNHLKEFATLKAMGYSNRYLLLVVFSSSLILAIIGFIPGFLISLGLYNLAESFTFIPMPMPLTKVINVFLMILTMCVYNPNILLWRNSCGSYQRQQVFVCI</sequence>
<evidence type="ECO:0000256" key="3">
    <source>
        <dbReference type="ARBA" id="ARBA00008697"/>
    </source>
</evidence>
<dbReference type="SMART" id="SM00304">
    <property type="entry name" value="HAMP"/>
    <property type="match status" value="1"/>
</dbReference>
<feature type="transmembrane region" description="Helical" evidence="13">
    <location>
        <begin position="197"/>
        <end position="218"/>
    </location>
</feature>
<organism evidence="15 16">
    <name type="scientific">Sporomusa malonica</name>
    <dbReference type="NCBI Taxonomy" id="112901"/>
    <lineage>
        <taxon>Bacteria</taxon>
        <taxon>Bacillati</taxon>
        <taxon>Bacillota</taxon>
        <taxon>Negativicutes</taxon>
        <taxon>Selenomonadales</taxon>
        <taxon>Sporomusaceae</taxon>
        <taxon>Sporomusa</taxon>
    </lineage>
</organism>
<dbReference type="SMART" id="SM00388">
    <property type="entry name" value="HisKA"/>
    <property type="match status" value="1"/>
</dbReference>
<evidence type="ECO:0000256" key="1">
    <source>
        <dbReference type="ARBA" id="ARBA00000085"/>
    </source>
</evidence>
<dbReference type="InterPro" id="IPR036097">
    <property type="entry name" value="HisK_dim/P_sf"/>
</dbReference>
<evidence type="ECO:0000256" key="13">
    <source>
        <dbReference type="SAM" id="Phobius"/>
    </source>
</evidence>
<evidence type="ECO:0000256" key="8">
    <source>
        <dbReference type="ARBA" id="ARBA00022475"/>
    </source>
</evidence>
<dbReference type="NCBIfam" id="TIGR01185">
    <property type="entry name" value="devC"/>
    <property type="match status" value="1"/>
</dbReference>
<evidence type="ECO:0000256" key="10">
    <source>
        <dbReference type="ARBA" id="ARBA00022989"/>
    </source>
</evidence>
<evidence type="ECO:0000259" key="14">
    <source>
        <dbReference type="PROSITE" id="PS50885"/>
    </source>
</evidence>
<accession>A0A1W1ZIG4</accession>
<dbReference type="InterPro" id="IPR051125">
    <property type="entry name" value="ABC-4/HrtB_transporter"/>
</dbReference>
<keyword evidence="7" id="KW-0813">Transport</keyword>
<dbReference type="GO" id="GO:0000155">
    <property type="term" value="F:phosphorelay sensor kinase activity"/>
    <property type="evidence" value="ECO:0007669"/>
    <property type="project" value="InterPro"/>
</dbReference>
<dbReference type="Gene3D" id="1.10.287.130">
    <property type="match status" value="1"/>
</dbReference>
<dbReference type="EMBL" id="FWXI01000003">
    <property type="protein sequence ID" value="SMC47851.1"/>
    <property type="molecule type" value="Genomic_DNA"/>
</dbReference>
<evidence type="ECO:0000256" key="12">
    <source>
        <dbReference type="ARBA" id="ARBA00024973"/>
    </source>
</evidence>
<evidence type="ECO:0000256" key="6">
    <source>
        <dbReference type="ARBA" id="ARBA00016962"/>
    </source>
</evidence>
<comment type="similarity">
    <text evidence="3">Belongs to the ABC-4 integral membrane protein family. HrtB subfamily.</text>
</comment>
<reference evidence="15 16" key="1">
    <citation type="submission" date="2017-04" db="EMBL/GenBank/DDBJ databases">
        <authorList>
            <person name="Afonso C.L."/>
            <person name="Miller P.J."/>
            <person name="Scott M.A."/>
            <person name="Spackman E."/>
            <person name="Goraichik I."/>
            <person name="Dimitrov K.M."/>
            <person name="Suarez D.L."/>
            <person name="Swayne D.E."/>
        </authorList>
    </citation>
    <scope>NUCLEOTIDE SEQUENCE [LARGE SCALE GENOMIC DNA]</scope>
    <source>
        <strain evidence="15 16">DSM 5090</strain>
    </source>
</reference>
<feature type="transmembrane region" description="Helical" evidence="13">
    <location>
        <begin position="438"/>
        <end position="463"/>
    </location>
</feature>
<dbReference type="InterPro" id="IPR003838">
    <property type="entry name" value="ABC3_permease_C"/>
</dbReference>
<dbReference type="CDD" id="cd06225">
    <property type="entry name" value="HAMP"/>
    <property type="match status" value="1"/>
</dbReference>
<dbReference type="SUPFAM" id="SSF158472">
    <property type="entry name" value="HAMP domain-like"/>
    <property type="match status" value="1"/>
</dbReference>
<evidence type="ECO:0000313" key="15">
    <source>
        <dbReference type="EMBL" id="SMC47851.1"/>
    </source>
</evidence>
<keyword evidence="11 13" id="KW-0472">Membrane</keyword>
<dbReference type="Pfam" id="PF02687">
    <property type="entry name" value="FtsX"/>
    <property type="match status" value="1"/>
</dbReference>
<evidence type="ECO:0000256" key="2">
    <source>
        <dbReference type="ARBA" id="ARBA00004651"/>
    </source>
</evidence>
<dbReference type="GO" id="GO:0005886">
    <property type="term" value="C:plasma membrane"/>
    <property type="evidence" value="ECO:0007669"/>
    <property type="project" value="UniProtKB-SubCell"/>
</dbReference>
<dbReference type="AlphaFoldDB" id="A0A1W1ZIG4"/>
<dbReference type="EC" id="2.7.13.3" evidence="5"/>
<dbReference type="PANTHER" id="PTHR43738:SF1">
    <property type="entry name" value="HEMIN TRANSPORT SYSTEM PERMEASE PROTEIN HRTB-RELATED"/>
    <property type="match status" value="1"/>
</dbReference>
<comment type="subunit">
    <text evidence="4">The complex is composed of two ATP-binding proteins (HrtA), two transmembrane proteins (HrtB) and a solute-binding protein.</text>
</comment>
<dbReference type="Gene3D" id="6.10.340.10">
    <property type="match status" value="1"/>
</dbReference>
<keyword evidence="10 13" id="KW-1133">Transmembrane helix</keyword>
<dbReference type="PROSITE" id="PS50885">
    <property type="entry name" value="HAMP"/>
    <property type="match status" value="1"/>
</dbReference>
<comment type="catalytic activity">
    <reaction evidence="1">
        <text>ATP + protein L-histidine = ADP + protein N-phospho-L-histidine.</text>
        <dbReference type="EC" id="2.7.13.3"/>
    </reaction>
</comment>
<comment type="function">
    <text evidence="12">Part of the ABC transporter complex hrt involved in hemin import. Responsible for the translocation of the substrate across the membrane.</text>
</comment>
<protein>
    <recommendedName>
        <fullName evidence="6">Putative hemin transport system permease protein HrtB</fullName>
        <ecNumber evidence="5">2.7.13.3</ecNumber>
    </recommendedName>
</protein>
<dbReference type="STRING" id="112901.SAMN04488500_103318"/>
<feature type="transmembrane region" description="Helical" evidence="13">
    <location>
        <begin position="20"/>
        <end position="44"/>
    </location>
</feature>
<dbReference type="PANTHER" id="PTHR43738">
    <property type="entry name" value="ABC TRANSPORTER, MEMBRANE PROTEIN"/>
    <property type="match status" value="1"/>
</dbReference>
<evidence type="ECO:0000256" key="11">
    <source>
        <dbReference type="ARBA" id="ARBA00023136"/>
    </source>
</evidence>
<keyword evidence="8" id="KW-1003">Cell membrane</keyword>
<dbReference type="InterPro" id="IPR003660">
    <property type="entry name" value="HAMP_dom"/>
</dbReference>
<evidence type="ECO:0000256" key="4">
    <source>
        <dbReference type="ARBA" id="ARBA00011131"/>
    </source>
</evidence>
<name>A0A1W1ZIG4_9FIRM</name>
<dbReference type="CDD" id="cd00082">
    <property type="entry name" value="HisKA"/>
    <property type="match status" value="1"/>
</dbReference>
<gene>
    <name evidence="15" type="ORF">SAMN04488500_103318</name>
</gene>
<feature type="transmembrane region" description="Helical" evidence="13">
    <location>
        <begin position="530"/>
        <end position="550"/>
    </location>
</feature>